<dbReference type="RefSeq" id="WP_123639529.1">
    <property type="nucleotide sequence ID" value="NZ_RJUK01000004.1"/>
</dbReference>
<dbReference type="EMBL" id="RJUK01000004">
    <property type="protein sequence ID" value="ROQ17069.1"/>
    <property type="molecule type" value="Genomic_DNA"/>
</dbReference>
<feature type="transmembrane region" description="Helical" evidence="1">
    <location>
        <begin position="21"/>
        <end position="47"/>
    </location>
</feature>
<dbReference type="Pfam" id="PF03929">
    <property type="entry name" value="PepSY_TM"/>
    <property type="match status" value="1"/>
</dbReference>
<evidence type="ECO:0000256" key="1">
    <source>
        <dbReference type="SAM" id="Phobius"/>
    </source>
</evidence>
<proteinExistence type="predicted"/>
<keyword evidence="1" id="KW-0472">Membrane</keyword>
<name>A0A3N1NMJ2_9GAMM</name>
<feature type="transmembrane region" description="Helical" evidence="1">
    <location>
        <begin position="202"/>
        <end position="222"/>
    </location>
</feature>
<accession>A0A3N1NMJ2</accession>
<evidence type="ECO:0000313" key="2">
    <source>
        <dbReference type="EMBL" id="ROQ17069.1"/>
    </source>
</evidence>
<gene>
    <name evidence="2" type="ORF">EDC38_3184</name>
</gene>
<sequence length="427" mass="48444">MSPEAPTPRARTGGRRRWFNLHSWVGLKFSLLFFFVSLTGTLAVYAYELDWLFTPALRVQAPESGEGAERQPPGTLLAAALKEYPGWRPSFMYLNLPDYMAAELIAVNEDGERRRIYVNPYTAEVQGHANWYNAHRFLREAHRHLMLPLQWGLTIVTLLSFPLLLSMISAFPIFKRWWRGFFKPPKPRDPPRRWWGNLHRWLGLWSLPFILVIGLTGIWYLVEKWGGAAPAAGAELRPLPEANALPRDADTLNRAIERALKPWPEYQLDSLWFPGENQPLILQGQEKALLVRPRANTLLIDPTTGESLGRVHGEQLSLHQRIAEAADPLHFGTFGGQPTRFLWFLFGLMLTTLAASGTWIYSLRLTSGRSHRSRRAGKPKGAPAVPHLSGVVPRSPWRTLWQGQLLPWPQMALILTCLILALVNIGS</sequence>
<keyword evidence="1" id="KW-1133">Transmembrane helix</keyword>
<dbReference type="OrthoDB" id="9776609at2"/>
<keyword evidence="1" id="KW-0812">Transmembrane</keyword>
<dbReference type="PANTHER" id="PTHR34219:SF8">
    <property type="entry name" value="PEPSY DOMAIN-CONTAINING PROTEIN"/>
    <property type="match status" value="1"/>
</dbReference>
<dbReference type="InterPro" id="IPR005625">
    <property type="entry name" value="PepSY-ass_TM"/>
</dbReference>
<evidence type="ECO:0000313" key="3">
    <source>
        <dbReference type="Proteomes" id="UP000273643"/>
    </source>
</evidence>
<dbReference type="AlphaFoldDB" id="A0A3N1NMJ2"/>
<dbReference type="PANTHER" id="PTHR34219">
    <property type="entry name" value="IRON-REGULATED INNER MEMBRANE PROTEIN-RELATED"/>
    <property type="match status" value="1"/>
</dbReference>
<comment type="caution">
    <text evidence="2">The sequence shown here is derived from an EMBL/GenBank/DDBJ whole genome shotgun (WGS) entry which is preliminary data.</text>
</comment>
<feature type="transmembrane region" description="Helical" evidence="1">
    <location>
        <begin position="341"/>
        <end position="363"/>
    </location>
</feature>
<feature type="transmembrane region" description="Helical" evidence="1">
    <location>
        <begin position="151"/>
        <end position="174"/>
    </location>
</feature>
<dbReference type="Proteomes" id="UP000273643">
    <property type="component" value="Unassembled WGS sequence"/>
</dbReference>
<feature type="transmembrane region" description="Helical" evidence="1">
    <location>
        <begin position="405"/>
        <end position="425"/>
    </location>
</feature>
<protein>
    <submittedName>
        <fullName evidence="2">Putative iron-regulated membrane protein</fullName>
    </submittedName>
</protein>
<keyword evidence="3" id="KW-1185">Reference proteome</keyword>
<reference evidence="2 3" key="1">
    <citation type="submission" date="2018-11" db="EMBL/GenBank/DDBJ databases">
        <title>Genomic Encyclopedia of Type Strains, Phase IV (KMG-IV): sequencing the most valuable type-strain genomes for metagenomic binning, comparative biology and taxonomic classification.</title>
        <authorList>
            <person name="Goeker M."/>
        </authorList>
    </citation>
    <scope>NUCLEOTIDE SEQUENCE [LARGE SCALE GENOMIC DNA]</scope>
    <source>
        <strain evidence="2 3">DSM 16974</strain>
    </source>
</reference>
<organism evidence="2 3">
    <name type="scientific">Marinimicrobium koreense</name>
    <dbReference type="NCBI Taxonomy" id="306545"/>
    <lineage>
        <taxon>Bacteria</taxon>
        <taxon>Pseudomonadati</taxon>
        <taxon>Pseudomonadota</taxon>
        <taxon>Gammaproteobacteria</taxon>
        <taxon>Cellvibrionales</taxon>
        <taxon>Cellvibrionaceae</taxon>
        <taxon>Marinimicrobium</taxon>
    </lineage>
</organism>